<name>A0A841E8J1_9ACTN</name>
<feature type="region of interest" description="Disordered" evidence="1">
    <location>
        <begin position="1"/>
        <end position="36"/>
    </location>
</feature>
<proteinExistence type="predicted"/>
<feature type="compositionally biased region" description="Basic and acidic residues" evidence="1">
    <location>
        <begin position="13"/>
        <end position="28"/>
    </location>
</feature>
<evidence type="ECO:0000313" key="2">
    <source>
        <dbReference type="EMBL" id="MBB5999232.1"/>
    </source>
</evidence>
<dbReference type="AlphaFoldDB" id="A0A841E8J1"/>
<protein>
    <submittedName>
        <fullName evidence="2">Uncharacterized protein</fullName>
    </submittedName>
</protein>
<sequence>MTARPCGRAAAADGRRGAARDLPERDLPDPLPDYTPHEALRGRRALVVGGLAGGGPGRTVAAGLAKEGAAVALADTTRLDGLAPGARPVPRKRLADDPVLAAAGVVSALGAWSLPIHCDPASESDGRAAVAYTALEFGAVDLLVVCGSAEDARGSHRAGGLGAAVALAPDAAPAPPMGPGSELEAAVRTVRGARPFLSEGAAAVVVSGRGAPYPVGPRSRAALRSFAGSPGERRVRVNCLALRSGDTDTAVAAAVAGLAAEDGPCGEVVGVARVPHSQ</sequence>
<dbReference type="RefSeq" id="WP_184635969.1">
    <property type="nucleotide sequence ID" value="NZ_BAABKT010000026.1"/>
</dbReference>
<dbReference type="InterPro" id="IPR036291">
    <property type="entry name" value="NAD(P)-bd_dom_sf"/>
</dbReference>
<dbReference type="SUPFAM" id="SSF51735">
    <property type="entry name" value="NAD(P)-binding Rossmann-fold domains"/>
    <property type="match status" value="1"/>
</dbReference>
<reference evidence="2 3" key="1">
    <citation type="submission" date="2020-08" db="EMBL/GenBank/DDBJ databases">
        <title>Sequencing the genomes of 1000 actinobacteria strains.</title>
        <authorList>
            <person name="Klenk H.-P."/>
        </authorList>
    </citation>
    <scope>NUCLEOTIDE SEQUENCE [LARGE SCALE GENOMIC DNA]</scope>
    <source>
        <strain evidence="2 3">DSM 44593</strain>
    </source>
</reference>
<dbReference type="Proteomes" id="UP000578077">
    <property type="component" value="Unassembled WGS sequence"/>
</dbReference>
<dbReference type="Gene3D" id="3.40.50.720">
    <property type="entry name" value="NAD(P)-binding Rossmann-like Domain"/>
    <property type="match status" value="1"/>
</dbReference>
<evidence type="ECO:0000313" key="3">
    <source>
        <dbReference type="Proteomes" id="UP000578077"/>
    </source>
</evidence>
<keyword evidence="3" id="KW-1185">Reference proteome</keyword>
<gene>
    <name evidence="2" type="ORF">HNR25_002983</name>
</gene>
<dbReference type="EMBL" id="JACHLY010000001">
    <property type="protein sequence ID" value="MBB5999232.1"/>
    <property type="molecule type" value="Genomic_DNA"/>
</dbReference>
<accession>A0A841E8J1</accession>
<evidence type="ECO:0000256" key="1">
    <source>
        <dbReference type="SAM" id="MobiDB-lite"/>
    </source>
</evidence>
<comment type="caution">
    <text evidence="2">The sequence shown here is derived from an EMBL/GenBank/DDBJ whole genome shotgun (WGS) entry which is preliminary data.</text>
</comment>
<organism evidence="2 3">
    <name type="scientific">Streptomonospora salina</name>
    <dbReference type="NCBI Taxonomy" id="104205"/>
    <lineage>
        <taxon>Bacteria</taxon>
        <taxon>Bacillati</taxon>
        <taxon>Actinomycetota</taxon>
        <taxon>Actinomycetes</taxon>
        <taxon>Streptosporangiales</taxon>
        <taxon>Nocardiopsidaceae</taxon>
        <taxon>Streptomonospora</taxon>
    </lineage>
</organism>